<name>A0ABV5HTZ2_9VIBR</name>
<evidence type="ECO:0000313" key="3">
    <source>
        <dbReference type="EMBL" id="MFB9137703.1"/>
    </source>
</evidence>
<organism evidence="3 4">
    <name type="scientific">Vibrio olivae</name>
    <dbReference type="NCBI Taxonomy" id="1243002"/>
    <lineage>
        <taxon>Bacteria</taxon>
        <taxon>Pseudomonadati</taxon>
        <taxon>Pseudomonadota</taxon>
        <taxon>Gammaproteobacteria</taxon>
        <taxon>Vibrionales</taxon>
        <taxon>Vibrionaceae</taxon>
        <taxon>Vibrio</taxon>
    </lineage>
</organism>
<dbReference type="RefSeq" id="WP_390197806.1">
    <property type="nucleotide sequence ID" value="NZ_JBHMEP010000017.1"/>
</dbReference>
<keyword evidence="4" id="KW-1185">Reference proteome</keyword>
<accession>A0ABV5HTZ2</accession>
<dbReference type="EMBL" id="JBHMEP010000017">
    <property type="protein sequence ID" value="MFB9137703.1"/>
    <property type="molecule type" value="Genomic_DNA"/>
</dbReference>
<dbReference type="InterPro" id="IPR041219">
    <property type="entry name" value="Phage_lysozyme2"/>
</dbReference>
<feature type="domain" description="Phage tail lysozyme" evidence="2">
    <location>
        <begin position="494"/>
        <end position="644"/>
    </location>
</feature>
<proteinExistence type="predicted"/>
<gene>
    <name evidence="3" type="ORF">ACFFUV_22400</name>
</gene>
<evidence type="ECO:0000256" key="1">
    <source>
        <dbReference type="SAM" id="MobiDB-lite"/>
    </source>
</evidence>
<protein>
    <submittedName>
        <fullName evidence="3">Phage tail tip lysozyme</fullName>
    </submittedName>
</protein>
<dbReference type="Gene3D" id="1.10.530.10">
    <property type="match status" value="1"/>
</dbReference>
<evidence type="ECO:0000313" key="4">
    <source>
        <dbReference type="Proteomes" id="UP001589645"/>
    </source>
</evidence>
<dbReference type="Pfam" id="PF18013">
    <property type="entry name" value="Phage_lysozyme2"/>
    <property type="match status" value="1"/>
</dbReference>
<reference evidence="3 4" key="1">
    <citation type="submission" date="2024-09" db="EMBL/GenBank/DDBJ databases">
        <authorList>
            <person name="Sun Q."/>
            <person name="Mori K."/>
        </authorList>
    </citation>
    <scope>NUCLEOTIDE SEQUENCE [LARGE SCALE GENOMIC DNA]</scope>
    <source>
        <strain evidence="3 4">CECT 8064</strain>
    </source>
</reference>
<evidence type="ECO:0000259" key="2">
    <source>
        <dbReference type="Pfam" id="PF18013"/>
    </source>
</evidence>
<feature type="region of interest" description="Disordered" evidence="1">
    <location>
        <begin position="658"/>
        <end position="690"/>
    </location>
</feature>
<comment type="caution">
    <text evidence="3">The sequence shown here is derived from an EMBL/GenBank/DDBJ whole genome shotgun (WGS) entry which is preliminary data.</text>
</comment>
<sequence>MAKKDKKEEIPSWIKDLYKEDLDRVVRGERPMYFRGMDDSPLRNVSPEFDILSGGAAVKGMNGIRGALSPLNNGMGNYNFSIRGINKKIGELVDEAGLYLPEKLRPVYRTVVDAMSSSKDKGLGHITQPLANALYPADERRNRRLDGEHPVGYVDAIDGIWPRDKYGLWGEKIKDKQDGGPIKVDGEFYKRPRYLIDSVVESIEKAMKSPAKKLDKSNGMVDSDGDKWYKAINPGIETDVKSALYHGPGILGRMMFNIERDDYATDHEEALWKAYATGDISGLPKSDVRFEGDDDNAQYVGLPQEQARMIQALADTMYTKLNKEKVKGKSYKNIYEDEGMRRAASEDNDVAEIIINSPNEWVVVNESHSPVRLRKKKEGSDRKYKYTGLGGLKNFSVRWHPDTRVLDVKDDYDFKRFDVEGVIPERDTPLRIRDRIVLPKEGSYAYRNPGYFESIGYDDKFDKGGAVENNLLYGAGKYVVDPRRSDDSKMAVYDEIWDYLTDKKGIPQTQAIGILANIAAESGGDTEALGAAGDFGIQQWLGPRKKELQRRYGKKPTLTQQLDYLVDEYQGKVPGLGWNYINQGKFFDKDAQGNIYNYYMYSKADFDNATNYKDATVAWNQGYGRPLGSTLRNEKRFEFADMFSNRYGVPENEPMRYEFGQRDSGTGDGGQQPVPETVAPADPSLASRPSVDSWWEKEGQDLLYKMLAQSGANKKAIEDIANNIKNDPQSEAQIAEAERMRREQAKRQLVLNMIPGLSLNIKGMSRTQN</sequence>
<dbReference type="Proteomes" id="UP001589645">
    <property type="component" value="Unassembled WGS sequence"/>
</dbReference>